<organism evidence="1 2">
    <name type="scientific">Anthropogastromicrobium aceti</name>
    <dbReference type="NCBI Taxonomy" id="2981768"/>
    <lineage>
        <taxon>Bacteria</taxon>
        <taxon>Bacillati</taxon>
        <taxon>Bacillota</taxon>
        <taxon>Clostridia</taxon>
        <taxon>Lachnospirales</taxon>
        <taxon>Lachnospiraceae</taxon>
        <taxon>Anthropogastromicrobium</taxon>
    </lineage>
</organism>
<dbReference type="EMBL" id="JAJEQN010000018">
    <property type="protein sequence ID" value="MCC2221666.1"/>
    <property type="molecule type" value="Genomic_DNA"/>
</dbReference>
<protein>
    <submittedName>
        <fullName evidence="1">Uncharacterized protein</fullName>
    </submittedName>
</protein>
<evidence type="ECO:0000313" key="1">
    <source>
        <dbReference type="EMBL" id="MCC2221666.1"/>
    </source>
</evidence>
<evidence type="ECO:0000313" key="2">
    <source>
        <dbReference type="Proteomes" id="UP001198200"/>
    </source>
</evidence>
<gene>
    <name evidence="1" type="ORF">LKD48_08480</name>
</gene>
<sequence length="216" mass="24992">MKDFLEIAPEFLAALGGGSIVIAAMIKYSANNIATALQKRYQLELDERFETYKSQLNKQLAEDKSRMAGKRYVSKAYFDREIEINQQVSKAMCNMVRDISLMIPSGCSSTPIDKNEAYKENLQLYHAANNSTGALQNVVEQNAPFITEEIYEMVNEIRRLCKMQLEEFVELFDNTDLGDRHKKISHDAYERTEEINKMYKEYVKLVRDYLKTLEIA</sequence>
<dbReference type="Proteomes" id="UP001198200">
    <property type="component" value="Unassembled WGS sequence"/>
</dbReference>
<accession>A0AAE3JCA7</accession>
<keyword evidence="2" id="KW-1185">Reference proteome</keyword>
<name>A0AAE3JCA7_9FIRM</name>
<reference evidence="1 2" key="1">
    <citation type="submission" date="2021-10" db="EMBL/GenBank/DDBJ databases">
        <title>Anaerobic single-cell dispensing facilitates the cultivation of human gut bacteria.</title>
        <authorList>
            <person name="Afrizal A."/>
        </authorList>
    </citation>
    <scope>NUCLEOTIDE SEQUENCE [LARGE SCALE GENOMIC DNA]</scope>
    <source>
        <strain evidence="1 2">CLA-AA-H224</strain>
    </source>
</reference>
<dbReference type="RefSeq" id="WP_308731754.1">
    <property type="nucleotide sequence ID" value="NZ_JAJEQN010000018.1"/>
</dbReference>
<dbReference type="AlphaFoldDB" id="A0AAE3JCA7"/>
<proteinExistence type="predicted"/>
<comment type="caution">
    <text evidence="1">The sequence shown here is derived from an EMBL/GenBank/DDBJ whole genome shotgun (WGS) entry which is preliminary data.</text>
</comment>